<dbReference type="Pfam" id="PF20391">
    <property type="entry name" value="DUF6686"/>
    <property type="match status" value="1"/>
</dbReference>
<organism evidence="1 2">
    <name type="scientific">Lacinutrix venerupis</name>
    <dbReference type="NCBI Taxonomy" id="1486034"/>
    <lineage>
        <taxon>Bacteria</taxon>
        <taxon>Pseudomonadati</taxon>
        <taxon>Bacteroidota</taxon>
        <taxon>Flavobacteriia</taxon>
        <taxon>Flavobacteriales</taxon>
        <taxon>Flavobacteriaceae</taxon>
        <taxon>Lacinutrix</taxon>
    </lineage>
</organism>
<dbReference type="Proteomes" id="UP000187506">
    <property type="component" value="Chromosome"/>
</dbReference>
<keyword evidence="2" id="KW-1185">Reference proteome</keyword>
<evidence type="ECO:0000313" key="2">
    <source>
        <dbReference type="Proteomes" id="UP000187506"/>
    </source>
</evidence>
<proteinExistence type="predicted"/>
<protein>
    <submittedName>
        <fullName evidence="1">Uncharacterized protein</fullName>
    </submittedName>
</protein>
<dbReference type="EMBL" id="CP019352">
    <property type="protein sequence ID" value="APY01435.1"/>
    <property type="molecule type" value="Genomic_DNA"/>
</dbReference>
<dbReference type="AlphaFoldDB" id="A0AAC9PXZ0"/>
<dbReference type="KEGG" id="lvn:BWR22_01655"/>
<sequence length="87" mass="10611">MYFEFTPVEYNQFRKYVLLIESEFWERKYSNINVRRRIPIPTLQENLVLMFNRQEVAELKALITNKKEAVFNTILNVDDIDYTFIIN</sequence>
<reference evidence="1 2" key="1">
    <citation type="submission" date="2017-01" db="EMBL/GenBank/DDBJ databases">
        <title>Complete genome of Lacinutrix venerupis DOK2-8 isolated from seawater in Dokdo.</title>
        <authorList>
            <person name="Chi W.-J."/>
            <person name="Kim J.H."/>
        </authorList>
    </citation>
    <scope>NUCLEOTIDE SEQUENCE [LARGE SCALE GENOMIC DNA]</scope>
    <source>
        <strain evidence="1 2">DOK2-8</strain>
    </source>
</reference>
<dbReference type="InterPro" id="IPR046508">
    <property type="entry name" value="DUF6686"/>
</dbReference>
<name>A0AAC9PXZ0_9FLAO</name>
<evidence type="ECO:0000313" key="1">
    <source>
        <dbReference type="EMBL" id="APY01435.1"/>
    </source>
</evidence>
<gene>
    <name evidence="1" type="ORF">BWR22_01655</name>
</gene>
<accession>A0AAC9PXZ0</accession>